<gene>
    <name evidence="9" type="ORF">J2W94_001753</name>
</gene>
<keyword evidence="7 8" id="KW-0472">Membrane</keyword>
<dbReference type="PANTHER" id="PTHR30269:SF32">
    <property type="entry name" value="MEMBRANE TRANSPORTER PROTEIN-RELATED"/>
    <property type="match status" value="1"/>
</dbReference>
<feature type="transmembrane region" description="Helical" evidence="8">
    <location>
        <begin position="135"/>
        <end position="156"/>
    </location>
</feature>
<evidence type="ECO:0000256" key="8">
    <source>
        <dbReference type="RuleBase" id="RU363041"/>
    </source>
</evidence>
<keyword evidence="5 8" id="KW-0812">Transmembrane</keyword>
<sequence>MTDTALLALFIAVVFTAAGFVKGIVGMGLPTFAMGLLSLAMLPAKAAAILIVPSLVTNLWQLLAGPNFVALLRRLAPMMLTLCVGTGIGIGVLTGASSSMASAALGGILALYGLVSLVARRFAIPAKAESWSSPLVGLLTGVITGATGVFVIPAVPYLGSLNLSKDELIQALGLSFTVSTIALAAALALTGHYELTEAGNSLLAVLPALAGMYLGQRVRDKLHPEAFRRWFLAGLTVLGLYMLLRALLPA</sequence>
<evidence type="ECO:0000256" key="5">
    <source>
        <dbReference type="ARBA" id="ARBA00022692"/>
    </source>
</evidence>
<evidence type="ECO:0000313" key="9">
    <source>
        <dbReference type="EMBL" id="MDR6841468.1"/>
    </source>
</evidence>
<proteinExistence type="inferred from homology"/>
<keyword evidence="3" id="KW-0813">Transport</keyword>
<evidence type="ECO:0000256" key="6">
    <source>
        <dbReference type="ARBA" id="ARBA00022989"/>
    </source>
</evidence>
<evidence type="ECO:0000256" key="7">
    <source>
        <dbReference type="ARBA" id="ARBA00023136"/>
    </source>
</evidence>
<dbReference type="RefSeq" id="WP_310092274.1">
    <property type="nucleotide sequence ID" value="NZ_JAVDTT010000002.1"/>
</dbReference>
<dbReference type="Proteomes" id="UP001254759">
    <property type="component" value="Unassembled WGS sequence"/>
</dbReference>
<accession>A0ABU1RRQ6</accession>
<dbReference type="PANTHER" id="PTHR30269">
    <property type="entry name" value="TRANSMEMBRANE PROTEIN YFCA"/>
    <property type="match status" value="1"/>
</dbReference>
<evidence type="ECO:0000256" key="3">
    <source>
        <dbReference type="ARBA" id="ARBA00022448"/>
    </source>
</evidence>
<name>A0ABU1RRQ6_9GAMM</name>
<evidence type="ECO:0000256" key="4">
    <source>
        <dbReference type="ARBA" id="ARBA00022475"/>
    </source>
</evidence>
<dbReference type="Pfam" id="PF01925">
    <property type="entry name" value="TauE"/>
    <property type="match status" value="1"/>
</dbReference>
<dbReference type="EMBL" id="JAVDTT010000002">
    <property type="protein sequence ID" value="MDR6841468.1"/>
    <property type="molecule type" value="Genomic_DNA"/>
</dbReference>
<feature type="transmembrane region" description="Helical" evidence="8">
    <location>
        <begin position="100"/>
        <end position="123"/>
    </location>
</feature>
<comment type="subcellular location">
    <subcellularLocation>
        <location evidence="1 8">Cell membrane</location>
        <topology evidence="1 8">Multi-pass membrane protein</topology>
    </subcellularLocation>
</comment>
<dbReference type="InterPro" id="IPR052017">
    <property type="entry name" value="TSUP"/>
</dbReference>
<dbReference type="InterPro" id="IPR002781">
    <property type="entry name" value="TM_pro_TauE-like"/>
</dbReference>
<evidence type="ECO:0000256" key="1">
    <source>
        <dbReference type="ARBA" id="ARBA00004651"/>
    </source>
</evidence>
<comment type="similarity">
    <text evidence="2 8">Belongs to the 4-toluene sulfonate uptake permease (TSUP) (TC 2.A.102) family.</text>
</comment>
<feature type="transmembrane region" description="Helical" evidence="8">
    <location>
        <begin position="168"/>
        <end position="189"/>
    </location>
</feature>
<evidence type="ECO:0000313" key="10">
    <source>
        <dbReference type="Proteomes" id="UP001254759"/>
    </source>
</evidence>
<keyword evidence="10" id="KW-1185">Reference proteome</keyword>
<feature type="transmembrane region" description="Helical" evidence="8">
    <location>
        <begin position="230"/>
        <end position="248"/>
    </location>
</feature>
<keyword evidence="6 8" id="KW-1133">Transmembrane helix</keyword>
<organism evidence="9 10">
    <name type="scientific">Pseudoxanthomonas sacheonensis</name>
    <dbReference type="NCBI Taxonomy" id="443615"/>
    <lineage>
        <taxon>Bacteria</taxon>
        <taxon>Pseudomonadati</taxon>
        <taxon>Pseudomonadota</taxon>
        <taxon>Gammaproteobacteria</taxon>
        <taxon>Lysobacterales</taxon>
        <taxon>Lysobacteraceae</taxon>
        <taxon>Pseudoxanthomonas</taxon>
    </lineage>
</organism>
<comment type="caution">
    <text evidence="9">The sequence shown here is derived from an EMBL/GenBank/DDBJ whole genome shotgun (WGS) entry which is preliminary data.</text>
</comment>
<feature type="transmembrane region" description="Helical" evidence="8">
    <location>
        <begin position="39"/>
        <end position="63"/>
    </location>
</feature>
<feature type="transmembrane region" description="Helical" evidence="8">
    <location>
        <begin position="201"/>
        <end position="218"/>
    </location>
</feature>
<feature type="transmembrane region" description="Helical" evidence="8">
    <location>
        <begin position="75"/>
        <end position="94"/>
    </location>
</feature>
<reference evidence="9 10" key="1">
    <citation type="submission" date="2023-07" db="EMBL/GenBank/DDBJ databases">
        <title>Sorghum-associated microbial communities from plants grown in Nebraska, USA.</title>
        <authorList>
            <person name="Schachtman D."/>
        </authorList>
    </citation>
    <scope>NUCLEOTIDE SEQUENCE [LARGE SCALE GENOMIC DNA]</scope>
    <source>
        <strain evidence="9 10">BE107</strain>
    </source>
</reference>
<evidence type="ECO:0000256" key="2">
    <source>
        <dbReference type="ARBA" id="ARBA00009142"/>
    </source>
</evidence>
<keyword evidence="4 8" id="KW-1003">Cell membrane</keyword>
<protein>
    <recommendedName>
        <fullName evidence="8">Probable membrane transporter protein</fullName>
    </recommendedName>
</protein>